<feature type="region of interest" description="Disordered" evidence="1">
    <location>
        <begin position="188"/>
        <end position="257"/>
    </location>
</feature>
<name>A0A8T2N1C7_9TELE</name>
<reference evidence="2" key="1">
    <citation type="thesis" date="2021" institute="BYU ScholarsArchive" country="Provo, UT, USA">
        <title>Applications of and Algorithms for Genome Assembly and Genomic Analyses with an Emphasis on Marine Teleosts.</title>
        <authorList>
            <person name="Pickett B.D."/>
        </authorList>
    </citation>
    <scope>NUCLEOTIDE SEQUENCE</scope>
    <source>
        <strain evidence="2">HI-2016</strain>
    </source>
</reference>
<evidence type="ECO:0000256" key="1">
    <source>
        <dbReference type="SAM" id="MobiDB-lite"/>
    </source>
</evidence>
<accession>A0A8T2N1C7</accession>
<protein>
    <submittedName>
        <fullName evidence="2">Uncharacterized protein</fullName>
    </submittedName>
</protein>
<comment type="caution">
    <text evidence="2">The sequence shown here is derived from an EMBL/GenBank/DDBJ whole genome shotgun (WGS) entry which is preliminary data.</text>
</comment>
<evidence type="ECO:0000313" key="2">
    <source>
        <dbReference type="EMBL" id="KAG9332191.1"/>
    </source>
</evidence>
<feature type="compositionally biased region" description="Low complexity" evidence="1">
    <location>
        <begin position="188"/>
        <end position="197"/>
    </location>
</feature>
<gene>
    <name evidence="2" type="ORF">JZ751_015554</name>
</gene>
<keyword evidence="3" id="KW-1185">Reference proteome</keyword>
<evidence type="ECO:0000313" key="3">
    <source>
        <dbReference type="Proteomes" id="UP000824540"/>
    </source>
</evidence>
<dbReference type="Proteomes" id="UP000824540">
    <property type="component" value="Unassembled WGS sequence"/>
</dbReference>
<proteinExistence type="predicted"/>
<organism evidence="2 3">
    <name type="scientific">Albula glossodonta</name>
    <name type="common">roundjaw bonefish</name>
    <dbReference type="NCBI Taxonomy" id="121402"/>
    <lineage>
        <taxon>Eukaryota</taxon>
        <taxon>Metazoa</taxon>
        <taxon>Chordata</taxon>
        <taxon>Craniata</taxon>
        <taxon>Vertebrata</taxon>
        <taxon>Euteleostomi</taxon>
        <taxon>Actinopterygii</taxon>
        <taxon>Neopterygii</taxon>
        <taxon>Teleostei</taxon>
        <taxon>Albuliformes</taxon>
        <taxon>Albulidae</taxon>
        <taxon>Albula</taxon>
    </lineage>
</organism>
<sequence>MGSMPACCRVVPSKQKEPRVAGCSRCCQHRLFCLLRLWGESHGFSLVLRHFLSEYERRPALVFLGIVRKGPRGIAELCNPLPDVFLPLLLHVEQLCLPQVVRCYGTRRLVLRFLTLASLAPALLVRSSQGGGRGPLHIRWMHNADLSMEPSSGALTLDFLRIAASSRRTFLVSSYRYIQLKLGSAPAGPSLPPAGSGQPCHGSETGPPLRPEAQDPRPPPPPPSRLALSGRGRWLAAPPSPVAPRRGPRGSGGARAARYTAHHPIQCLTDHLPPLHVHHLVVGLLQLSVDSHIAHVEGVKALRESRLAGFRGQRLRKLLLAQKVLKLGLGAGPEFVLLLGPQTACSPQCGSVGLRPTGLESGPTPGSSLADWRRALKWLFQQPAVVISSGQYPPADITRHVSRSSVTVSRRSSLESCLLQFLHHISQYGVSAQNRP</sequence>
<dbReference type="AlphaFoldDB" id="A0A8T2N1C7"/>
<dbReference type="EMBL" id="JAFBMS010000250">
    <property type="protein sequence ID" value="KAG9332191.1"/>
    <property type="molecule type" value="Genomic_DNA"/>
</dbReference>